<protein>
    <submittedName>
        <fullName evidence="2">Uncharacterized protein</fullName>
    </submittedName>
</protein>
<comment type="caution">
    <text evidence="2">The sequence shown here is derived from an EMBL/GenBank/DDBJ whole genome shotgun (WGS) entry which is preliminary data.</text>
</comment>
<name>A1HUF5_9FIRM</name>
<dbReference type="InterPro" id="IPR011010">
    <property type="entry name" value="DNA_brk_join_enz"/>
</dbReference>
<organism evidence="2 3">
    <name type="scientific">Thermosinus carboxydivorans Nor1</name>
    <dbReference type="NCBI Taxonomy" id="401526"/>
    <lineage>
        <taxon>Bacteria</taxon>
        <taxon>Bacillati</taxon>
        <taxon>Bacillota</taxon>
        <taxon>Negativicutes</taxon>
        <taxon>Selenomonadales</taxon>
        <taxon>Sporomusaceae</taxon>
        <taxon>Thermosinus</taxon>
    </lineage>
</organism>
<reference evidence="2 3" key="1">
    <citation type="submission" date="2007-01" db="EMBL/GenBank/DDBJ databases">
        <title>Annotation of the draft genome assembly of Thermosinus carboxydivorans Nor1.</title>
        <authorList>
            <consortium name="US DOE Joint Genome Institute (JGI-ORNL)"/>
            <person name="Larimer F."/>
            <person name="Land M."/>
            <person name="Hauser L."/>
        </authorList>
    </citation>
    <scope>NUCLEOTIDE SEQUENCE [LARGE SCALE GENOMIC DNA]</scope>
    <source>
        <strain evidence="2 3">Nor1</strain>
    </source>
</reference>
<feature type="compositionally biased region" description="Basic and acidic residues" evidence="1">
    <location>
        <begin position="21"/>
        <end position="30"/>
    </location>
</feature>
<gene>
    <name evidence="2" type="ORF">TcarDRAFT_0088</name>
</gene>
<reference evidence="2 3" key="2">
    <citation type="submission" date="2007-01" db="EMBL/GenBank/DDBJ databases">
        <title>Sequencing of the draft genome and assembly of Thermosinus carboxydivorans Nor1.</title>
        <authorList>
            <consortium name="US DOE Joint Genome Institute (JGI-PGF)"/>
            <person name="Copeland A."/>
            <person name="Lucas S."/>
            <person name="Lapidus A."/>
            <person name="Barry K."/>
            <person name="Glavina del Rio T."/>
            <person name="Dalin E."/>
            <person name="Tice H."/>
            <person name="Bruce D."/>
            <person name="Pitluck S."/>
            <person name="Richardson P."/>
        </authorList>
    </citation>
    <scope>NUCLEOTIDE SEQUENCE [LARGE SCALE GENOMIC DNA]</scope>
    <source>
        <strain evidence="2 3">Nor1</strain>
    </source>
</reference>
<evidence type="ECO:0000313" key="3">
    <source>
        <dbReference type="Proteomes" id="UP000005139"/>
    </source>
</evidence>
<dbReference type="EMBL" id="AAWL01000040">
    <property type="protein sequence ID" value="EAX46348.1"/>
    <property type="molecule type" value="Genomic_DNA"/>
</dbReference>
<dbReference type="GO" id="GO:0003677">
    <property type="term" value="F:DNA binding"/>
    <property type="evidence" value="ECO:0007669"/>
    <property type="project" value="InterPro"/>
</dbReference>
<dbReference type="Proteomes" id="UP000005139">
    <property type="component" value="Unassembled WGS sequence"/>
</dbReference>
<evidence type="ECO:0000256" key="1">
    <source>
        <dbReference type="SAM" id="MobiDB-lite"/>
    </source>
</evidence>
<keyword evidence="3" id="KW-1185">Reference proteome</keyword>
<accession>A1HUF5</accession>
<feature type="region of interest" description="Disordered" evidence="1">
    <location>
        <begin position="1"/>
        <end position="30"/>
    </location>
</feature>
<evidence type="ECO:0000313" key="2">
    <source>
        <dbReference type="EMBL" id="EAX46348.1"/>
    </source>
</evidence>
<proteinExistence type="predicted"/>
<dbReference type="SUPFAM" id="SSF56349">
    <property type="entry name" value="DNA breaking-rejoining enzymes"/>
    <property type="match status" value="1"/>
</dbReference>
<sequence>MLVMGRKRGHGEGTGFMTRNVAKDTEPPKREKKEIQVLTVEKVEKLLAAAKEAGEVTYIAILLALSTGMGYFDAAVGKTTCCGGCIRCFPLLISKRNGPIWGSWRDLMRNFSGELSNAWNKGRRQRDVGCVNVMVNMNRN</sequence>
<dbReference type="AlphaFoldDB" id="A1HUF5"/>